<keyword evidence="3" id="KW-1185">Reference proteome</keyword>
<gene>
    <name evidence="2" type="ORF">M413DRAFT_237250</name>
</gene>
<dbReference type="SUPFAM" id="SSF53474">
    <property type="entry name" value="alpha/beta-Hydrolases"/>
    <property type="match status" value="1"/>
</dbReference>
<dbReference type="HOGENOM" id="CLU_032490_0_0_1"/>
<evidence type="ECO:0000259" key="1">
    <source>
        <dbReference type="Pfam" id="PF12697"/>
    </source>
</evidence>
<dbReference type="InterPro" id="IPR000073">
    <property type="entry name" value="AB_hydrolase_1"/>
</dbReference>
<feature type="domain" description="AB hydrolase-1" evidence="1">
    <location>
        <begin position="43"/>
        <end position="319"/>
    </location>
</feature>
<dbReference type="Pfam" id="PF12697">
    <property type="entry name" value="Abhydrolase_6"/>
    <property type="match status" value="1"/>
</dbReference>
<dbReference type="EMBL" id="KN831788">
    <property type="protein sequence ID" value="KIM38787.1"/>
    <property type="molecule type" value="Genomic_DNA"/>
</dbReference>
<name>A0A0C2YCP6_HEBCY</name>
<organism evidence="2 3">
    <name type="scientific">Hebeloma cylindrosporum</name>
    <dbReference type="NCBI Taxonomy" id="76867"/>
    <lineage>
        <taxon>Eukaryota</taxon>
        <taxon>Fungi</taxon>
        <taxon>Dikarya</taxon>
        <taxon>Basidiomycota</taxon>
        <taxon>Agaricomycotina</taxon>
        <taxon>Agaricomycetes</taxon>
        <taxon>Agaricomycetidae</taxon>
        <taxon>Agaricales</taxon>
        <taxon>Agaricineae</taxon>
        <taxon>Hymenogastraceae</taxon>
        <taxon>Hebeloma</taxon>
    </lineage>
</organism>
<accession>A0A0C2YCP6</accession>
<dbReference type="AlphaFoldDB" id="A0A0C2YCP6"/>
<dbReference type="Proteomes" id="UP000053424">
    <property type="component" value="Unassembled WGS sequence"/>
</dbReference>
<reference evidence="3" key="2">
    <citation type="submission" date="2015-01" db="EMBL/GenBank/DDBJ databases">
        <title>Evolutionary Origins and Diversification of the Mycorrhizal Mutualists.</title>
        <authorList>
            <consortium name="DOE Joint Genome Institute"/>
            <consortium name="Mycorrhizal Genomics Consortium"/>
            <person name="Kohler A."/>
            <person name="Kuo A."/>
            <person name="Nagy L.G."/>
            <person name="Floudas D."/>
            <person name="Copeland A."/>
            <person name="Barry K.W."/>
            <person name="Cichocki N."/>
            <person name="Veneault-Fourrey C."/>
            <person name="LaButti K."/>
            <person name="Lindquist E.A."/>
            <person name="Lipzen A."/>
            <person name="Lundell T."/>
            <person name="Morin E."/>
            <person name="Murat C."/>
            <person name="Riley R."/>
            <person name="Ohm R."/>
            <person name="Sun H."/>
            <person name="Tunlid A."/>
            <person name="Henrissat B."/>
            <person name="Grigoriev I.V."/>
            <person name="Hibbett D.S."/>
            <person name="Martin F."/>
        </authorList>
    </citation>
    <scope>NUCLEOTIDE SEQUENCE [LARGE SCALE GENOMIC DNA]</scope>
    <source>
        <strain evidence="3">h7</strain>
    </source>
</reference>
<evidence type="ECO:0000313" key="3">
    <source>
        <dbReference type="Proteomes" id="UP000053424"/>
    </source>
</evidence>
<dbReference type="OrthoDB" id="94039at2759"/>
<proteinExistence type="predicted"/>
<dbReference type="Gene3D" id="3.40.50.1820">
    <property type="entry name" value="alpha/beta hydrolase"/>
    <property type="match status" value="1"/>
</dbReference>
<dbReference type="STRING" id="686832.A0A0C2YCP6"/>
<sequence length="350" mass="39055">MSAGFCTKSYVFDPRPSYPLVSTVKRYWKPDSPYLNDPEALTLVFAHGTGFHKEHWEPVIDDLQAILDKGKANTRIREIWAIDCANHGDAAEINEDALKLGLQHCFPWEDYARSIHLFLAGLGTGVDVDFTGHRLVGIGHSMGAVSLGLSRGYYPKIQYASLILCEVMTMAPRFQSADPGKSNLFLGAQKRRDIWPSAEEAYRFMKSRPTWKVWDDRVLRIYVKYGMRALPTKEYPDKEGVTLKCPRIQEAACFRDPIGNQRLYANLGTLVKEVPTHLIYGAVDDYIPPEVKKDVIDNAAGGAQNFASIARVAGAGHLVSSTYSSERHLLELILSHTQSAGHADKPGWTC</sequence>
<protein>
    <recommendedName>
        <fullName evidence="1">AB hydrolase-1 domain-containing protein</fullName>
    </recommendedName>
</protein>
<reference evidence="2 3" key="1">
    <citation type="submission" date="2014-04" db="EMBL/GenBank/DDBJ databases">
        <authorList>
            <consortium name="DOE Joint Genome Institute"/>
            <person name="Kuo A."/>
            <person name="Gay G."/>
            <person name="Dore J."/>
            <person name="Kohler A."/>
            <person name="Nagy L.G."/>
            <person name="Floudas D."/>
            <person name="Copeland A."/>
            <person name="Barry K.W."/>
            <person name="Cichocki N."/>
            <person name="Veneault-Fourrey C."/>
            <person name="LaButti K."/>
            <person name="Lindquist E.A."/>
            <person name="Lipzen A."/>
            <person name="Lundell T."/>
            <person name="Morin E."/>
            <person name="Murat C."/>
            <person name="Sun H."/>
            <person name="Tunlid A."/>
            <person name="Henrissat B."/>
            <person name="Grigoriev I.V."/>
            <person name="Hibbett D.S."/>
            <person name="Martin F."/>
            <person name="Nordberg H.P."/>
            <person name="Cantor M.N."/>
            <person name="Hua S.X."/>
        </authorList>
    </citation>
    <scope>NUCLEOTIDE SEQUENCE [LARGE SCALE GENOMIC DNA]</scope>
    <source>
        <strain evidence="3">h7</strain>
    </source>
</reference>
<evidence type="ECO:0000313" key="2">
    <source>
        <dbReference type="EMBL" id="KIM38787.1"/>
    </source>
</evidence>
<dbReference type="InterPro" id="IPR029058">
    <property type="entry name" value="AB_hydrolase_fold"/>
</dbReference>